<evidence type="ECO:0000256" key="9">
    <source>
        <dbReference type="ARBA" id="ARBA00032658"/>
    </source>
</evidence>
<dbReference type="PANTHER" id="PTHR13325:SF3">
    <property type="entry name" value="MEMBRANE-BOUND TRANSCRIPTION FACTOR SITE-2 PROTEASE"/>
    <property type="match status" value="1"/>
</dbReference>
<feature type="transmembrane region" description="Helical" evidence="11">
    <location>
        <begin position="131"/>
        <end position="148"/>
    </location>
</feature>
<dbReference type="EC" id="3.4.24.85" evidence="4"/>
<dbReference type="CDD" id="cd06775">
    <property type="entry name" value="cpPDZ_MBTPS2-like"/>
    <property type="match status" value="1"/>
</dbReference>
<reference evidence="13 14" key="1">
    <citation type="journal article" date="2013" name="Proc. Natl. Acad. Sci. U.S.A.">
        <title>The king cobra genome reveals dynamic gene evolution and adaptation in the snake venom system.</title>
        <authorList>
            <person name="Vonk F.J."/>
            <person name="Casewell N.R."/>
            <person name="Henkel C.V."/>
            <person name="Heimberg A.M."/>
            <person name="Jansen H.J."/>
            <person name="McCleary R.J."/>
            <person name="Kerkkamp H.M."/>
            <person name="Vos R.A."/>
            <person name="Guerreiro I."/>
            <person name="Calvete J.J."/>
            <person name="Wuster W."/>
            <person name="Woods A.E."/>
            <person name="Logan J.M."/>
            <person name="Harrison R.A."/>
            <person name="Castoe T.A."/>
            <person name="de Koning A.P."/>
            <person name="Pollock D.D."/>
            <person name="Yandell M."/>
            <person name="Calderon D."/>
            <person name="Renjifo C."/>
            <person name="Currier R.B."/>
            <person name="Salgado D."/>
            <person name="Pla D."/>
            <person name="Sanz L."/>
            <person name="Hyder A.S."/>
            <person name="Ribeiro J.M."/>
            <person name="Arntzen J.W."/>
            <person name="van den Thillart G.E."/>
            <person name="Boetzer M."/>
            <person name="Pirovano W."/>
            <person name="Dirks R.P."/>
            <person name="Spaink H.P."/>
            <person name="Duboule D."/>
            <person name="McGlinn E."/>
            <person name="Kini R.M."/>
            <person name="Richardson M.K."/>
        </authorList>
    </citation>
    <scope>NUCLEOTIDE SEQUENCE</scope>
    <source>
        <tissue evidence="13">Blood</tissue>
    </source>
</reference>
<dbReference type="PANTHER" id="PTHR13325">
    <property type="entry name" value="PROTEASE M50 MEMBRANE-BOUND TRANSCRIPTION FACTOR SITE 2 PROTEASE"/>
    <property type="match status" value="1"/>
</dbReference>
<evidence type="ECO:0000256" key="8">
    <source>
        <dbReference type="ARBA" id="ARBA00023136"/>
    </source>
</evidence>
<evidence type="ECO:0000256" key="6">
    <source>
        <dbReference type="ARBA" id="ARBA00022692"/>
    </source>
</evidence>
<feature type="transmembrane region" description="Helical" evidence="11">
    <location>
        <begin position="199"/>
        <end position="221"/>
    </location>
</feature>
<evidence type="ECO:0000256" key="11">
    <source>
        <dbReference type="SAM" id="Phobius"/>
    </source>
</evidence>
<dbReference type="Proteomes" id="UP000018936">
    <property type="component" value="Unassembled WGS sequence"/>
</dbReference>
<keyword evidence="6 11" id="KW-0812">Transmembrane</keyword>
<dbReference type="InterPro" id="IPR008915">
    <property type="entry name" value="Peptidase_M50"/>
</dbReference>
<accession>V8NKP5</accession>
<feature type="domain" description="Peptidase M50" evidence="12">
    <location>
        <begin position="133"/>
        <end position="470"/>
    </location>
</feature>
<dbReference type="GO" id="GO:0004222">
    <property type="term" value="F:metalloendopeptidase activity"/>
    <property type="evidence" value="ECO:0007669"/>
    <property type="project" value="InterPro"/>
</dbReference>
<comment type="catalytic activity">
    <reaction evidence="1">
        <text>Cleaves several transcription factors that are type-2 transmembrane proteins within membrane-spanning domains. Known substrates include sterol regulatory element-binding protein (SREBP) -1, SREBP-2 and forms of the transcriptional activator ATF6. SREBP-2 is cleaved at the site 477-DRSRILL-|-CVLTFLCLSFNPLTSLLQWGGA-505. The residues Asn-Pro, 11 residues distal to the site of cleavage in the membrane-spanning domain, are important for cleavage by S2P endopeptidase. Replacement of either of these residues does not prevent cleavage, but there is no cleavage if both of these residues are replaced.</text>
        <dbReference type="EC" id="3.4.24.85"/>
    </reaction>
</comment>
<dbReference type="Pfam" id="PF02163">
    <property type="entry name" value="Peptidase_M50"/>
    <property type="match status" value="1"/>
</dbReference>
<organism evidence="13 14">
    <name type="scientific">Ophiophagus hannah</name>
    <name type="common">King cobra</name>
    <name type="synonym">Naja hannah</name>
    <dbReference type="NCBI Taxonomy" id="8665"/>
    <lineage>
        <taxon>Eukaryota</taxon>
        <taxon>Metazoa</taxon>
        <taxon>Chordata</taxon>
        <taxon>Craniata</taxon>
        <taxon>Vertebrata</taxon>
        <taxon>Euteleostomi</taxon>
        <taxon>Lepidosauria</taxon>
        <taxon>Squamata</taxon>
        <taxon>Bifurcata</taxon>
        <taxon>Unidentata</taxon>
        <taxon>Episquamata</taxon>
        <taxon>Toxicofera</taxon>
        <taxon>Serpentes</taxon>
        <taxon>Colubroidea</taxon>
        <taxon>Elapidae</taxon>
        <taxon>Elapinae</taxon>
        <taxon>Ophiophagus</taxon>
    </lineage>
</organism>
<dbReference type="GO" id="GO:0012505">
    <property type="term" value="C:endomembrane system"/>
    <property type="evidence" value="ECO:0007669"/>
    <property type="project" value="UniProtKB-SubCell"/>
</dbReference>
<evidence type="ECO:0000256" key="7">
    <source>
        <dbReference type="ARBA" id="ARBA00022989"/>
    </source>
</evidence>
<proteinExistence type="inferred from homology"/>
<dbReference type="GO" id="GO:0016020">
    <property type="term" value="C:membrane"/>
    <property type="evidence" value="ECO:0007669"/>
    <property type="project" value="InterPro"/>
</dbReference>
<name>V8NKP5_OPHHA</name>
<dbReference type="PRINTS" id="PR01000">
    <property type="entry name" value="SREBPS2PTASE"/>
</dbReference>
<comment type="caution">
    <text evidence="13">The sequence shown here is derived from an EMBL/GenBank/DDBJ whole genome shotgun (WGS) entry which is preliminary data.</text>
</comment>
<dbReference type="GO" id="GO:0005737">
    <property type="term" value="C:cytoplasm"/>
    <property type="evidence" value="ECO:0007669"/>
    <property type="project" value="TreeGrafter"/>
</dbReference>
<keyword evidence="13" id="KW-0645">Protease</keyword>
<evidence type="ECO:0000256" key="10">
    <source>
        <dbReference type="ARBA" id="ARBA00045828"/>
    </source>
</evidence>
<dbReference type="InterPro" id="IPR001193">
    <property type="entry name" value="MBTPS2"/>
</dbReference>
<keyword evidence="13" id="KW-0378">Hydrolase</keyword>
<dbReference type="CDD" id="cd06162">
    <property type="entry name" value="S2P-M50_PDZ_SREBP"/>
    <property type="match status" value="1"/>
</dbReference>
<comment type="function">
    <text evidence="10">Zinc metalloprotease that mediates intramembrane proteolysis of proteins such as ATF6, ATF6B, SREBF1/SREBP1 and SREBF2/SREBP2. Catalyzes the second step in the proteolytic activation of the sterol regulatory element-binding proteins (SREBPs) SREBF1/SREBP1 and SREBF2/SREBP2: cleaves SREBPs within the first transmembrane segment, thereby releasing the N-terminal segment with a portion of the transmembrane segment attached. Mature N-terminal SREBP fragments shuttle to the nucleus and activate gene transcription. Also mediates the second step in the proteolytic activation of the cyclic AMP-dependent transcription factor ATF-6 (ATF6 and ATF6B). Involved in intramembrane proteolysis during bone formation. In astrocytes and osteoblasts, upon DNA damage and ER stress, mediates the second step of the regulated intramembrane proteolytic activation of the transcription factor CREB3L1, leading to the inhibition of cell-cycle progression.</text>
</comment>
<feature type="transmembrane region" description="Helical" evidence="11">
    <location>
        <begin position="471"/>
        <end position="495"/>
    </location>
</feature>
<dbReference type="GO" id="GO:1905897">
    <property type="term" value="P:regulation of response to endoplasmic reticulum stress"/>
    <property type="evidence" value="ECO:0007669"/>
    <property type="project" value="TreeGrafter"/>
</dbReference>
<keyword evidence="8 11" id="KW-0472">Membrane</keyword>
<evidence type="ECO:0000256" key="2">
    <source>
        <dbReference type="ARBA" id="ARBA00004127"/>
    </source>
</evidence>
<feature type="transmembrane region" description="Helical" evidence="11">
    <location>
        <begin position="160"/>
        <end position="179"/>
    </location>
</feature>
<gene>
    <name evidence="13" type="primary">MBTPS2</name>
    <name evidence="13" type="ORF">L345_11383</name>
</gene>
<evidence type="ECO:0000313" key="13">
    <source>
        <dbReference type="EMBL" id="ETE62859.1"/>
    </source>
</evidence>
<comment type="subcellular location">
    <subcellularLocation>
        <location evidence="2">Endomembrane system</location>
        <topology evidence="2">Multi-pass membrane protein</topology>
    </subcellularLocation>
</comment>
<feature type="non-terminal residue" evidence="13">
    <location>
        <position position="1"/>
    </location>
</feature>
<feature type="transmembrane region" description="Helical" evidence="11">
    <location>
        <begin position="70"/>
        <end position="94"/>
    </location>
</feature>
<evidence type="ECO:0000256" key="4">
    <source>
        <dbReference type="ARBA" id="ARBA00012347"/>
    </source>
</evidence>
<evidence type="ECO:0000313" key="14">
    <source>
        <dbReference type="Proteomes" id="UP000018936"/>
    </source>
</evidence>
<evidence type="ECO:0000256" key="1">
    <source>
        <dbReference type="ARBA" id="ARBA00001350"/>
    </source>
</evidence>
<dbReference type="OrthoDB" id="69989at2759"/>
<protein>
    <recommendedName>
        <fullName evidence="5">Membrane-bound transcription factor site-2 protease</fullName>
        <ecNumber evidence="4">3.4.24.85</ecNumber>
    </recommendedName>
    <alternativeName>
        <fullName evidence="9">Endopeptidase S2P</fullName>
    </alternativeName>
</protein>
<dbReference type="InterPro" id="IPR036034">
    <property type="entry name" value="PDZ_sf"/>
</dbReference>
<evidence type="ECO:0000256" key="5">
    <source>
        <dbReference type="ARBA" id="ARBA00014400"/>
    </source>
</evidence>
<dbReference type="GO" id="GO:0031293">
    <property type="term" value="P:membrane protein intracellular domain proteolysis"/>
    <property type="evidence" value="ECO:0007669"/>
    <property type="project" value="TreeGrafter"/>
</dbReference>
<dbReference type="SUPFAM" id="SSF50156">
    <property type="entry name" value="PDZ domain-like"/>
    <property type="match status" value="1"/>
</dbReference>
<keyword evidence="7 11" id="KW-1133">Transmembrane helix</keyword>
<comment type="similarity">
    <text evidence="3">Belongs to the peptidase M50A family.</text>
</comment>
<evidence type="ECO:0000256" key="3">
    <source>
        <dbReference type="ARBA" id="ARBA00009989"/>
    </source>
</evidence>
<evidence type="ECO:0000259" key="12">
    <source>
        <dbReference type="Pfam" id="PF02163"/>
    </source>
</evidence>
<keyword evidence="14" id="KW-1185">Reference proteome</keyword>
<dbReference type="AlphaFoldDB" id="V8NKP5"/>
<feature type="transmembrane region" description="Helical" evidence="11">
    <location>
        <begin position="426"/>
        <end position="451"/>
    </location>
</feature>
<dbReference type="EMBL" id="AZIM01003024">
    <property type="protein sequence ID" value="ETE62859.1"/>
    <property type="molecule type" value="Genomic_DNA"/>
</dbReference>
<sequence length="498" mass="55548">MIPLPVVVCVLGGWCAIYIGDTILKSSSLKESYEEWLVSYGLSVSPFHVRWQTAFFNRLFYTWGRWKPRFLYLWFNIGMIFGIAAMFGSVVLLGKTLTQTLSQMLTENPASQSDQMLQVVVPGVNLPISQLSYFFTAILISGIIHEVGHGVAAIREQVRFNGFGIFIFIVYPGAFVDLFTTHLQLISPIQQLRIFCAGVWHNFVLGMAGLVFLFFLPAILYPFYYTGAGALVTEVTQDSPANGPRGLFVGDLVTSLQDCSVYSVEGWHACLENIYQKPQKGYCIKSSILQQLSFSTRGFKRLDGTVECCNNNSLTDICFSYSNNLNSQMTLYACMPARKTIEASQVCQTNKDCPKDFIPSTCVTPSLENHTRLIRVKHSPQIDMLFIGHPAHLQYTVSLSSFVPRYSFLTLDLPLIMETFCNLNRYLISLSGALAVVNAIPCFALDGQWILNSFLEATASKFIVEKQNRELLGFLILLAGSALLAANVALGFWVVTAR</sequence>
<dbReference type="MEROPS" id="M50.001"/>